<feature type="region of interest" description="Disordered" evidence="1">
    <location>
        <begin position="39"/>
        <end position="64"/>
    </location>
</feature>
<name>A0A510UX28_9CELL</name>
<evidence type="ECO:0008006" key="4">
    <source>
        <dbReference type="Google" id="ProtNLM"/>
    </source>
</evidence>
<feature type="compositionally biased region" description="Low complexity" evidence="1">
    <location>
        <begin position="187"/>
        <end position="201"/>
    </location>
</feature>
<feature type="region of interest" description="Disordered" evidence="1">
    <location>
        <begin position="97"/>
        <end position="117"/>
    </location>
</feature>
<feature type="region of interest" description="Disordered" evidence="1">
    <location>
        <begin position="1"/>
        <end position="27"/>
    </location>
</feature>
<accession>A0A510UX28</accession>
<evidence type="ECO:0000256" key="1">
    <source>
        <dbReference type="SAM" id="MobiDB-lite"/>
    </source>
</evidence>
<keyword evidence="3" id="KW-1185">Reference proteome</keyword>
<protein>
    <recommendedName>
        <fullName evidence="4">Pentapeptide repeat-containing protein</fullName>
    </recommendedName>
</protein>
<dbReference type="Proteomes" id="UP000321386">
    <property type="component" value="Unassembled WGS sequence"/>
</dbReference>
<feature type="compositionally biased region" description="Low complexity" evidence="1">
    <location>
        <begin position="142"/>
        <end position="170"/>
    </location>
</feature>
<proteinExistence type="predicted"/>
<feature type="region of interest" description="Disordered" evidence="1">
    <location>
        <begin position="140"/>
        <end position="211"/>
    </location>
</feature>
<gene>
    <name evidence="2" type="ORF">CPE01_28090</name>
</gene>
<organism evidence="2 3">
    <name type="scientific">Cellulomonas persica</name>
    <dbReference type="NCBI Taxonomy" id="76861"/>
    <lineage>
        <taxon>Bacteria</taxon>
        <taxon>Bacillati</taxon>
        <taxon>Actinomycetota</taxon>
        <taxon>Actinomycetes</taxon>
        <taxon>Micrococcales</taxon>
        <taxon>Cellulomonadaceae</taxon>
        <taxon>Cellulomonas</taxon>
    </lineage>
</organism>
<comment type="caution">
    <text evidence="2">The sequence shown here is derived from an EMBL/GenBank/DDBJ whole genome shotgun (WGS) entry which is preliminary data.</text>
</comment>
<sequence>MPAGSQDAGEPTADQSTPAHCRRRGGAAAALVAGLVEARPSAEGVAASRPSDERADAPSSMRGVGTPPAVWCTAPALVPPEPARLLLAAWRSAPLRPAPTPDDVSRPPEAAGQGVVDAGVAGADLRGADVAGADVALRRRAAGAASRGRPWSALAAGGAGSWARRATGASVGVVRAGSEPDQRVARRSTAGSSPSPRRASSIQRGRCPARR</sequence>
<evidence type="ECO:0000313" key="3">
    <source>
        <dbReference type="Proteomes" id="UP000321386"/>
    </source>
</evidence>
<dbReference type="EMBL" id="BJUA01000017">
    <property type="protein sequence ID" value="GEK19076.1"/>
    <property type="molecule type" value="Genomic_DNA"/>
</dbReference>
<evidence type="ECO:0000313" key="2">
    <source>
        <dbReference type="EMBL" id="GEK19076.1"/>
    </source>
</evidence>
<reference evidence="2 3" key="1">
    <citation type="submission" date="2019-07" db="EMBL/GenBank/DDBJ databases">
        <title>Whole genome shotgun sequence of Cellulomonas persica NBRC 101101.</title>
        <authorList>
            <person name="Hosoyama A."/>
            <person name="Uohara A."/>
            <person name="Ohji S."/>
            <person name="Ichikawa N."/>
        </authorList>
    </citation>
    <scope>NUCLEOTIDE SEQUENCE [LARGE SCALE GENOMIC DNA]</scope>
    <source>
        <strain evidence="2 3">NBRC 101101</strain>
    </source>
</reference>
<dbReference type="AlphaFoldDB" id="A0A510UX28"/>